<dbReference type="Proteomes" id="UP000735592">
    <property type="component" value="Unassembled WGS sequence"/>
</dbReference>
<evidence type="ECO:0000259" key="6">
    <source>
        <dbReference type="PROSITE" id="PS51736"/>
    </source>
</evidence>
<keyword evidence="8" id="KW-1185">Reference proteome</keyword>
<dbReference type="EMBL" id="WNKW01000004">
    <property type="protein sequence ID" value="MTW34123.1"/>
    <property type="molecule type" value="Genomic_DNA"/>
</dbReference>
<feature type="domain" description="Resolvase/invertase-type recombinase catalytic" evidence="6">
    <location>
        <begin position="2"/>
        <end position="135"/>
    </location>
</feature>
<dbReference type="Pfam" id="PF02796">
    <property type="entry name" value="HTH_7"/>
    <property type="match status" value="1"/>
</dbReference>
<name>A0ABW9SSG4_9BURK</name>
<keyword evidence="2" id="KW-0229">DNA integration</keyword>
<dbReference type="CDD" id="cd03768">
    <property type="entry name" value="SR_ResInv"/>
    <property type="match status" value="1"/>
</dbReference>
<dbReference type="InterPro" id="IPR006120">
    <property type="entry name" value="Resolvase_HTH_dom"/>
</dbReference>
<dbReference type="InterPro" id="IPR036162">
    <property type="entry name" value="Resolvase-like_N_sf"/>
</dbReference>
<evidence type="ECO:0000256" key="5">
    <source>
        <dbReference type="PROSITE-ProRule" id="PRU10137"/>
    </source>
</evidence>
<keyword evidence="3" id="KW-0238">DNA-binding</keyword>
<accession>A0ABW9SSG4</accession>
<evidence type="ECO:0000313" key="7">
    <source>
        <dbReference type="EMBL" id="MTW34123.1"/>
    </source>
</evidence>
<dbReference type="SUPFAM" id="SSF46689">
    <property type="entry name" value="Homeodomain-like"/>
    <property type="match status" value="1"/>
</dbReference>
<dbReference type="PANTHER" id="PTHR30461:SF2">
    <property type="entry name" value="SERINE RECOMBINASE PINE-RELATED"/>
    <property type="match status" value="1"/>
</dbReference>
<dbReference type="PANTHER" id="PTHR30461">
    <property type="entry name" value="DNA-INVERTASE FROM LAMBDOID PROPHAGE"/>
    <property type="match status" value="1"/>
</dbReference>
<dbReference type="PROSITE" id="PS51736">
    <property type="entry name" value="RECOMBINASES_3"/>
    <property type="match status" value="1"/>
</dbReference>
<evidence type="ECO:0000256" key="2">
    <source>
        <dbReference type="ARBA" id="ARBA00022908"/>
    </source>
</evidence>
<dbReference type="InterPro" id="IPR006118">
    <property type="entry name" value="Recombinase_CS"/>
</dbReference>
<comment type="similarity">
    <text evidence="1">Belongs to the site-specific recombinase resolvase family.</text>
</comment>
<dbReference type="Pfam" id="PF00239">
    <property type="entry name" value="Resolvase"/>
    <property type="match status" value="1"/>
</dbReference>
<comment type="caution">
    <text evidence="7">The sequence shown here is derived from an EMBL/GenBank/DDBJ whole genome shotgun (WGS) entry which is preliminary data.</text>
</comment>
<dbReference type="RefSeq" id="WP_155435800.1">
    <property type="nucleotide sequence ID" value="NZ_JBHLXK010000002.1"/>
</dbReference>
<gene>
    <name evidence="7" type="ORF">GM655_15040</name>
</gene>
<dbReference type="InterPro" id="IPR006119">
    <property type="entry name" value="Resolv_N"/>
</dbReference>
<dbReference type="SMART" id="SM00857">
    <property type="entry name" value="Resolvase"/>
    <property type="match status" value="1"/>
</dbReference>
<keyword evidence="4" id="KW-0233">DNA recombination</keyword>
<dbReference type="PROSITE" id="PS00398">
    <property type="entry name" value="RECOMBINASES_2"/>
    <property type="match status" value="1"/>
</dbReference>
<evidence type="ECO:0000313" key="8">
    <source>
        <dbReference type="Proteomes" id="UP000735592"/>
    </source>
</evidence>
<dbReference type="InterPro" id="IPR050639">
    <property type="entry name" value="SSR_resolvase"/>
</dbReference>
<dbReference type="InterPro" id="IPR009057">
    <property type="entry name" value="Homeodomain-like_sf"/>
</dbReference>
<evidence type="ECO:0000256" key="3">
    <source>
        <dbReference type="ARBA" id="ARBA00023125"/>
    </source>
</evidence>
<reference evidence="7 8" key="1">
    <citation type="submission" date="2019-11" db="EMBL/GenBank/DDBJ databases">
        <title>Type strains purchased from KCTC, JCM and DSMZ.</title>
        <authorList>
            <person name="Lu H."/>
        </authorList>
    </citation>
    <scope>NUCLEOTIDE SEQUENCE [LARGE SCALE GENOMIC DNA]</scope>
    <source>
        <strain evidence="7 8">DSM 103461</strain>
    </source>
</reference>
<dbReference type="PROSITE" id="PS00397">
    <property type="entry name" value="RECOMBINASES_1"/>
    <property type="match status" value="1"/>
</dbReference>
<proteinExistence type="inferred from homology"/>
<organism evidence="7 8">
    <name type="scientific">Pseudoduganella danionis</name>
    <dbReference type="NCBI Taxonomy" id="1890295"/>
    <lineage>
        <taxon>Bacteria</taxon>
        <taxon>Pseudomonadati</taxon>
        <taxon>Pseudomonadota</taxon>
        <taxon>Betaproteobacteria</taxon>
        <taxon>Burkholderiales</taxon>
        <taxon>Oxalobacteraceae</taxon>
        <taxon>Telluria group</taxon>
        <taxon>Pseudoduganella</taxon>
    </lineage>
</organism>
<evidence type="ECO:0000256" key="4">
    <source>
        <dbReference type="ARBA" id="ARBA00023172"/>
    </source>
</evidence>
<sequence>MAVIGYARVSTVEQTLDLQRDALAKAAVECVYEEKASGKSADRPELAHCLRALRDGDTLVVWRLDRLGRNLKDLVQIVTDIEMRGVKFKSLTESIDTSGPTGKLVFHMFAALAQFERELVRERTLAGLAAARARGRRGGRPQLLSDGKQRIALAMLKNREMSVAAIAEHLGVSRSTLYNLQNDNYKAVVSD</sequence>
<feature type="active site" description="O-(5'-phospho-DNA)-serine intermediate" evidence="5">
    <location>
        <position position="10"/>
    </location>
</feature>
<dbReference type="Gene3D" id="3.40.50.1390">
    <property type="entry name" value="Resolvase, N-terminal catalytic domain"/>
    <property type="match status" value="1"/>
</dbReference>
<protein>
    <submittedName>
        <fullName evidence="7">Helix-turn-helix domain-containing protein</fullName>
    </submittedName>
</protein>
<dbReference type="SUPFAM" id="SSF53041">
    <property type="entry name" value="Resolvase-like"/>
    <property type="match status" value="1"/>
</dbReference>
<dbReference type="Gene3D" id="1.10.10.60">
    <property type="entry name" value="Homeodomain-like"/>
    <property type="match status" value="1"/>
</dbReference>
<evidence type="ECO:0000256" key="1">
    <source>
        <dbReference type="ARBA" id="ARBA00009913"/>
    </source>
</evidence>